<keyword evidence="3" id="KW-1185">Reference proteome</keyword>
<evidence type="ECO:0000313" key="3">
    <source>
        <dbReference type="Proteomes" id="UP000537141"/>
    </source>
</evidence>
<gene>
    <name evidence="2" type="ORF">HNQ55_001650</name>
</gene>
<name>A0A7X0NGW2_9GAMM</name>
<evidence type="ECO:0000256" key="1">
    <source>
        <dbReference type="SAM" id="Coils"/>
    </source>
</evidence>
<dbReference type="Pfam" id="PF14460">
    <property type="entry name" value="Prok-E2_D"/>
    <property type="match status" value="1"/>
</dbReference>
<keyword evidence="1" id="KW-0175">Coiled coil</keyword>
<proteinExistence type="predicted"/>
<organism evidence="2 3">
    <name type="scientific">Thalassotalea piscium</name>
    <dbReference type="NCBI Taxonomy" id="1230533"/>
    <lineage>
        <taxon>Bacteria</taxon>
        <taxon>Pseudomonadati</taxon>
        <taxon>Pseudomonadota</taxon>
        <taxon>Gammaproteobacteria</taxon>
        <taxon>Alteromonadales</taxon>
        <taxon>Colwelliaceae</taxon>
        <taxon>Thalassotalea</taxon>
    </lineage>
</organism>
<sequence length="240" mass="27475">MLSTHNEDAVSHNIDKPVIPKFSLVFFCKENSNTIEGVTRHNVKNGLIHQGKSVSIQDVQHLLNDQKNENLTLNNQYVIAENSKYLIWYSPSRKARMWFRFGHEHNGLFVHWPCLLFLAEKSNKKLSIFALGNDNYPTPTSNVYNAPLMNISNNGLSCMGTAKLPNEISSKTIPDVEALIYESNFTHVNHSNTLNVARKESITNKDHYKFWCKKEKSKTKVSIRNMVKYTDLTSMLSKLS</sequence>
<dbReference type="RefSeq" id="WP_184423942.1">
    <property type="nucleotide sequence ID" value="NZ_BAABLB010000028.1"/>
</dbReference>
<comment type="caution">
    <text evidence="2">The sequence shown here is derived from an EMBL/GenBank/DDBJ whole genome shotgun (WGS) entry which is preliminary data.</text>
</comment>
<accession>A0A7X0NGW2</accession>
<dbReference type="EMBL" id="JACHHU010000010">
    <property type="protein sequence ID" value="MBB6543143.1"/>
    <property type="molecule type" value="Genomic_DNA"/>
</dbReference>
<evidence type="ECO:0000313" key="2">
    <source>
        <dbReference type="EMBL" id="MBB6543143.1"/>
    </source>
</evidence>
<dbReference type="Proteomes" id="UP000537141">
    <property type="component" value="Unassembled WGS sequence"/>
</dbReference>
<protein>
    <submittedName>
        <fullName evidence="2">PRTRC genetic system protein B</fullName>
    </submittedName>
</protein>
<dbReference type="InterPro" id="IPR032787">
    <property type="entry name" value="Prok-E2_D"/>
</dbReference>
<reference evidence="2 3" key="1">
    <citation type="submission" date="2020-08" db="EMBL/GenBank/DDBJ databases">
        <title>Genomic Encyclopedia of Type Strains, Phase IV (KMG-IV): sequencing the most valuable type-strain genomes for metagenomic binning, comparative biology and taxonomic classification.</title>
        <authorList>
            <person name="Goeker M."/>
        </authorList>
    </citation>
    <scope>NUCLEOTIDE SEQUENCE [LARGE SCALE GENOMIC DNA]</scope>
    <source>
        <strain evidence="2 3">DSM 26287</strain>
    </source>
</reference>
<feature type="coiled-coil region" evidence="1">
    <location>
        <begin position="56"/>
        <end position="83"/>
    </location>
</feature>
<dbReference type="AlphaFoldDB" id="A0A7X0NGW2"/>